<gene>
    <name evidence="2" type="ORF">INT47_009079</name>
</gene>
<dbReference type="InterPro" id="IPR036873">
    <property type="entry name" value="Rhodanese-like_dom_sf"/>
</dbReference>
<dbReference type="Pfam" id="PF12368">
    <property type="entry name" value="Rhodanese_C"/>
    <property type="match status" value="1"/>
</dbReference>
<dbReference type="InterPro" id="IPR022111">
    <property type="entry name" value="Rhodanese_C"/>
</dbReference>
<proteinExistence type="predicted"/>
<protein>
    <recommendedName>
        <fullName evidence="1">Rhodanese domain-containing protein</fullName>
    </recommendedName>
</protein>
<dbReference type="InterPro" id="IPR040503">
    <property type="entry name" value="TRHO_N"/>
</dbReference>
<sequence>MPFPALLFMLKHFIQNVISISRNGKKTPQPSIYYNFPRRFLFTSQKFKPIAFYSIVALTETRVATLRNVLEKELSALGVVGRIYIAPEQGIGGINCQMAVPIEKLDTVKSYFDGFKNDFGQIEYNEGIEDTSSPNFSKLRVLVKNNLVSIRQHVTTQDLAVQPHHLTPEDWHSQLSQKNEDLFLLDMRNQYEYHFGHFKHAIKMDVDTFRDGIQLLDELVANRPKGDDIYMYCTGGIRCSVAGTYLKKKGYENVKMLKGGITAYGHYIKENQEKPSLFKGKNFTFDGRRGEPITNDVLTQCYHCGSSCDHVTNCVNNKCHLLFVQCETCKSKMKHTCSDHCHNVLKGIEEYKLDYDYHRQVAKAW</sequence>
<evidence type="ECO:0000259" key="1">
    <source>
        <dbReference type="PROSITE" id="PS50206"/>
    </source>
</evidence>
<feature type="domain" description="Rhodanese" evidence="1">
    <location>
        <begin position="178"/>
        <end position="273"/>
    </location>
</feature>
<keyword evidence="3" id="KW-1185">Reference proteome</keyword>
<dbReference type="AlphaFoldDB" id="A0A8H7RPD5"/>
<evidence type="ECO:0000313" key="2">
    <source>
        <dbReference type="EMBL" id="KAG2213406.1"/>
    </source>
</evidence>
<dbReference type="PANTHER" id="PTHR43846">
    <property type="entry name" value="UPF0176 PROTEIN YCEA"/>
    <property type="match status" value="1"/>
</dbReference>
<dbReference type="NCBIfam" id="NF001133">
    <property type="entry name" value="PRK00142.1-1"/>
    <property type="match status" value="1"/>
</dbReference>
<reference evidence="2" key="1">
    <citation type="submission" date="2020-12" db="EMBL/GenBank/DDBJ databases">
        <title>Metabolic potential, ecology and presence of endohyphal bacteria is reflected in genomic diversity of Mucoromycotina.</title>
        <authorList>
            <person name="Muszewska A."/>
            <person name="Okrasinska A."/>
            <person name="Steczkiewicz K."/>
            <person name="Drgas O."/>
            <person name="Orlowska M."/>
            <person name="Perlinska-Lenart U."/>
            <person name="Aleksandrzak-Piekarczyk T."/>
            <person name="Szatraj K."/>
            <person name="Zielenkiewicz U."/>
            <person name="Pilsyk S."/>
            <person name="Malc E."/>
            <person name="Mieczkowski P."/>
            <person name="Kruszewska J.S."/>
            <person name="Biernat P."/>
            <person name="Pawlowska J."/>
        </authorList>
    </citation>
    <scope>NUCLEOTIDE SEQUENCE</scope>
    <source>
        <strain evidence="2">WA0000017839</strain>
    </source>
</reference>
<dbReference type="InterPro" id="IPR001763">
    <property type="entry name" value="Rhodanese-like_dom"/>
</dbReference>
<dbReference type="Pfam" id="PF17773">
    <property type="entry name" value="UPF0176_N"/>
    <property type="match status" value="1"/>
</dbReference>
<dbReference type="Pfam" id="PF00581">
    <property type="entry name" value="Rhodanese"/>
    <property type="match status" value="1"/>
</dbReference>
<dbReference type="PROSITE" id="PS50206">
    <property type="entry name" value="RHODANESE_3"/>
    <property type="match status" value="1"/>
</dbReference>
<organism evidence="2 3">
    <name type="scientific">Mucor saturninus</name>
    <dbReference type="NCBI Taxonomy" id="64648"/>
    <lineage>
        <taxon>Eukaryota</taxon>
        <taxon>Fungi</taxon>
        <taxon>Fungi incertae sedis</taxon>
        <taxon>Mucoromycota</taxon>
        <taxon>Mucoromycotina</taxon>
        <taxon>Mucoromycetes</taxon>
        <taxon>Mucorales</taxon>
        <taxon>Mucorineae</taxon>
        <taxon>Mucoraceae</taxon>
        <taxon>Mucor</taxon>
    </lineage>
</organism>
<dbReference type="OrthoDB" id="25002at2759"/>
<dbReference type="Gene3D" id="3.30.70.100">
    <property type="match status" value="1"/>
</dbReference>
<accession>A0A8H7RPD5</accession>
<dbReference type="PANTHER" id="PTHR43846:SF1">
    <property type="entry name" value="TRNA URIDINE(34) HYDROXYLASE"/>
    <property type="match status" value="1"/>
</dbReference>
<name>A0A8H7RPD5_9FUNG</name>
<dbReference type="SUPFAM" id="SSF52821">
    <property type="entry name" value="Rhodanese/Cell cycle control phosphatase"/>
    <property type="match status" value="1"/>
</dbReference>
<evidence type="ECO:0000313" key="3">
    <source>
        <dbReference type="Proteomes" id="UP000603453"/>
    </source>
</evidence>
<comment type="caution">
    <text evidence="2">The sequence shown here is derived from an EMBL/GenBank/DDBJ whole genome shotgun (WGS) entry which is preliminary data.</text>
</comment>
<dbReference type="Gene3D" id="3.40.250.10">
    <property type="entry name" value="Rhodanese-like domain"/>
    <property type="match status" value="1"/>
</dbReference>
<dbReference type="SMART" id="SM00450">
    <property type="entry name" value="RHOD"/>
    <property type="match status" value="1"/>
</dbReference>
<dbReference type="Proteomes" id="UP000603453">
    <property type="component" value="Unassembled WGS sequence"/>
</dbReference>
<dbReference type="EMBL" id="JAEPRD010000003">
    <property type="protein sequence ID" value="KAG2213406.1"/>
    <property type="molecule type" value="Genomic_DNA"/>
</dbReference>